<proteinExistence type="inferred from homology"/>
<evidence type="ECO:0000313" key="6">
    <source>
        <dbReference type="Proteomes" id="UP000242915"/>
    </source>
</evidence>
<dbReference type="EMBL" id="FZOG01000009">
    <property type="protein sequence ID" value="SNT07942.1"/>
    <property type="molecule type" value="Genomic_DNA"/>
</dbReference>
<evidence type="ECO:0000256" key="1">
    <source>
        <dbReference type="ARBA" id="ARBA00038087"/>
    </source>
</evidence>
<sequence length="349" mass="37181">MGFKRPSLPELIGRVDNDLVSRLPGAEASLARRLTKLLATGEAGVAHGLYGYLQWLERQLFPESCDDDLLHLHSVGVPRREATTASGPVIFTGTVGAVLDAGTLVQIDGLEYRTVEDVTFAANTATVDVEALDAGSAGRQSEGARLTLVAPIVGVNANAIVGGTGITGGADIETFDSWRDRIMLRRARIPRGGAEGDWVEWALQVSGVTRAWEDPMGMGPGTIVIRIMADDAVDGPLPSQQLLDDVFAYIGTRRNVTAHVYVIAPEPVPFIPQIRVTPDNSQVRSAVEQSLRDLILRTSSPGATLPISQIRTAIGTAAGVTDYELETPVASVPHAHGELAIWGGVEWLV</sequence>
<gene>
    <name evidence="5" type="ORF">SAMN05216255_4453</name>
</gene>
<dbReference type="InterPro" id="IPR052399">
    <property type="entry name" value="Phage_Baseplate_Assmbl_Protein"/>
</dbReference>
<comment type="similarity">
    <text evidence="1">Belongs to the Mu gp47/PBSX XkdT family.</text>
</comment>
<evidence type="ECO:0000259" key="2">
    <source>
        <dbReference type="Pfam" id="PF04865"/>
    </source>
</evidence>
<dbReference type="Pfam" id="PF26079">
    <property type="entry name" value="Baseplate_J_C"/>
    <property type="match status" value="1"/>
</dbReference>
<dbReference type="Proteomes" id="UP000242915">
    <property type="component" value="Unassembled WGS sequence"/>
</dbReference>
<feature type="domain" description="Baseplate J-like central" evidence="3">
    <location>
        <begin position="190"/>
        <end position="264"/>
    </location>
</feature>
<dbReference type="RefSeq" id="WP_176443241.1">
    <property type="nucleotide sequence ID" value="NZ_FZOG01000009.1"/>
</dbReference>
<reference evidence="6" key="1">
    <citation type="submission" date="2017-06" db="EMBL/GenBank/DDBJ databases">
        <authorList>
            <person name="Varghese N."/>
            <person name="Submissions S."/>
        </authorList>
    </citation>
    <scope>NUCLEOTIDE SEQUENCE [LARGE SCALE GENOMIC DNA]</scope>
    <source>
        <strain evidence="6">CIP 108523</strain>
    </source>
</reference>
<dbReference type="InterPro" id="IPR058531">
    <property type="entry name" value="Baseplate_J_M"/>
</dbReference>
<dbReference type="AlphaFoldDB" id="A0A239JQX7"/>
<accession>A0A239JQX7</accession>
<protein>
    <submittedName>
        <fullName evidence="5">Uncharacterized phage protein gp47/JayE</fullName>
    </submittedName>
</protein>
<name>A0A239JQX7_9PSED</name>
<evidence type="ECO:0000259" key="3">
    <source>
        <dbReference type="Pfam" id="PF26078"/>
    </source>
</evidence>
<organism evidence="5 6">
    <name type="scientific">Pseudomonas segetis</name>
    <dbReference type="NCBI Taxonomy" id="298908"/>
    <lineage>
        <taxon>Bacteria</taxon>
        <taxon>Pseudomonadati</taxon>
        <taxon>Pseudomonadota</taxon>
        <taxon>Gammaproteobacteria</taxon>
        <taxon>Pseudomonadales</taxon>
        <taxon>Pseudomonadaceae</taxon>
        <taxon>Pseudomonas</taxon>
    </lineage>
</organism>
<evidence type="ECO:0000313" key="5">
    <source>
        <dbReference type="EMBL" id="SNT07942.1"/>
    </source>
</evidence>
<keyword evidence="6" id="KW-1185">Reference proteome</keyword>
<dbReference type="InterPro" id="IPR058530">
    <property type="entry name" value="Baseplate_J-like_C"/>
</dbReference>
<dbReference type="PANTHER" id="PTHR37829">
    <property type="entry name" value="PHAGE-LIKE ELEMENT PBSX PROTEIN XKDT"/>
    <property type="match status" value="1"/>
</dbReference>
<dbReference type="Pfam" id="PF04865">
    <property type="entry name" value="Baseplate_J"/>
    <property type="match status" value="1"/>
</dbReference>
<evidence type="ECO:0000259" key="4">
    <source>
        <dbReference type="Pfam" id="PF26079"/>
    </source>
</evidence>
<dbReference type="InterPro" id="IPR006949">
    <property type="entry name" value="Barrel_Baseplate_J-like"/>
</dbReference>
<feature type="domain" description="Baseplate J-like C-terminal" evidence="4">
    <location>
        <begin position="274"/>
        <end position="347"/>
    </location>
</feature>
<dbReference type="PANTHER" id="PTHR37829:SF3">
    <property type="entry name" value="PROTEIN JAYE-RELATED"/>
    <property type="match status" value="1"/>
</dbReference>
<feature type="domain" description="Baseplate protein J-like barrel" evidence="2">
    <location>
        <begin position="89"/>
        <end position="160"/>
    </location>
</feature>
<dbReference type="Pfam" id="PF26078">
    <property type="entry name" value="Baseplate_J_M"/>
    <property type="match status" value="1"/>
</dbReference>